<dbReference type="Proteomes" id="UP000252118">
    <property type="component" value="Unassembled WGS sequence"/>
</dbReference>
<proteinExistence type="predicted"/>
<protein>
    <recommendedName>
        <fullName evidence="4">DUF4367 domain-containing protein</fullName>
    </recommendedName>
</protein>
<dbReference type="EMBL" id="QNRJ01000024">
    <property type="protein sequence ID" value="RBP00808.1"/>
    <property type="molecule type" value="Genomic_DNA"/>
</dbReference>
<organism evidence="2 3">
    <name type="scientific">Rossellomorea aquimaris</name>
    <dbReference type="NCBI Taxonomy" id="189382"/>
    <lineage>
        <taxon>Bacteria</taxon>
        <taxon>Bacillati</taxon>
        <taxon>Bacillota</taxon>
        <taxon>Bacilli</taxon>
        <taxon>Bacillales</taxon>
        <taxon>Bacillaceae</taxon>
        <taxon>Rossellomorea</taxon>
    </lineage>
</organism>
<evidence type="ECO:0000256" key="1">
    <source>
        <dbReference type="SAM" id="Phobius"/>
    </source>
</evidence>
<accession>A0A366EER6</accession>
<name>A0A366EER6_9BACI</name>
<keyword evidence="1" id="KW-1133">Transmembrane helix</keyword>
<evidence type="ECO:0008006" key="4">
    <source>
        <dbReference type="Google" id="ProtNLM"/>
    </source>
</evidence>
<reference evidence="2 3" key="1">
    <citation type="submission" date="2018-06" db="EMBL/GenBank/DDBJ databases">
        <title>Freshwater and sediment microbial communities from various areas in North America, analyzing microbe dynamics in response to fracking.</title>
        <authorList>
            <person name="Lamendella R."/>
        </authorList>
    </citation>
    <scope>NUCLEOTIDE SEQUENCE [LARGE SCALE GENOMIC DNA]</scope>
    <source>
        <strain evidence="2 3">97B</strain>
    </source>
</reference>
<gene>
    <name evidence="2" type="ORF">DET59_12410</name>
</gene>
<evidence type="ECO:0000313" key="2">
    <source>
        <dbReference type="EMBL" id="RBP00808.1"/>
    </source>
</evidence>
<keyword evidence="1" id="KW-0812">Transmembrane</keyword>
<dbReference type="OrthoDB" id="2843826at2"/>
<evidence type="ECO:0000313" key="3">
    <source>
        <dbReference type="Proteomes" id="UP000252118"/>
    </source>
</evidence>
<comment type="caution">
    <text evidence="2">The sequence shown here is derived from an EMBL/GenBank/DDBJ whole genome shotgun (WGS) entry which is preliminary data.</text>
</comment>
<dbReference type="AlphaFoldDB" id="A0A366EER6"/>
<feature type="transmembrane region" description="Helical" evidence="1">
    <location>
        <begin position="49"/>
        <end position="71"/>
    </location>
</feature>
<dbReference type="RefSeq" id="WP_113971122.1">
    <property type="nucleotide sequence ID" value="NZ_QNRJ01000024.1"/>
</dbReference>
<sequence>MDELKRLRGLMKEETFRGHGFTNKMRENILKEVHSKPSSKAFSFNKKPIFAPLMSFVFVAACLSLFVYFGGTQLGLFDGNNASAPFYQYVAKDRPESLGAEFKFLTKAPFEVEQVTTETGEDSLGKIERVTLMGKERQTIHLTFQSIEPESDITLSGDEVKVGQSKGSYYESVGAEKVSRLIWIEGETIKYEIEFLPGGSEVTLSKKDMIKMAESFK</sequence>
<keyword evidence="1" id="KW-0472">Membrane</keyword>